<keyword evidence="4" id="KW-1185">Reference proteome</keyword>
<evidence type="ECO:0000259" key="2">
    <source>
        <dbReference type="Pfam" id="PF00144"/>
    </source>
</evidence>
<name>A0A927ANY0_9BACT</name>
<accession>A0A927ANY0</accession>
<feature type="signal peptide" evidence="1">
    <location>
        <begin position="1"/>
        <end position="20"/>
    </location>
</feature>
<dbReference type="InterPro" id="IPR050491">
    <property type="entry name" value="AmpC-like"/>
</dbReference>
<dbReference type="Proteomes" id="UP000598820">
    <property type="component" value="Unassembled WGS sequence"/>
</dbReference>
<keyword evidence="1" id="KW-0732">Signal</keyword>
<sequence length="460" mass="52287">MKYILSLAYFLLNFQLAPLAQTKQDKRLLNQVDELLTEKYNPNTPACVVLVARKGQIIYQKAVGMANIELGVPSRTDMVFRIGSITKQFTAVALLQLVEQGKISLQDSLQKFVPVFSNKGRITIENLLTHTSGIVDYQVLDFHIPNAIRIDFPVKQLIDSLAKLPLIFAPNSKYGYSNSNYLLLGQIIERVSGMSYQTYLQEHILKRAGLFNTYYDSPTQLIKNRVNGYKNGQNGYANIDYLSMNQVFSAGALLSTVGDLFQWHQALYANKLLKKESLEKAFTPFKLAEGRLSEYGYGWFIRDWKGSPSIGHGGAIDGFRSMEMYLPEQDLYIAALMNAEDDSFFSFSETILDKLTSQERSSAYKDLTLSDDVLNRYVGKYVYVADSTESLRVYKEGDRLYCDLSNQSGMHMGLYAQSATLFYLPVIRQKPTTIEFVVEGTQVRSAYWSQQKRAEFRKTK</sequence>
<feature type="chain" id="PRO_5037955826" evidence="1">
    <location>
        <begin position="21"/>
        <end position="460"/>
    </location>
</feature>
<dbReference type="AlphaFoldDB" id="A0A927ANY0"/>
<dbReference type="RefSeq" id="WP_190888682.1">
    <property type="nucleotide sequence ID" value="NZ_JACWZY010000017.1"/>
</dbReference>
<reference evidence="3" key="1">
    <citation type="submission" date="2020-09" db="EMBL/GenBank/DDBJ databases">
        <authorList>
            <person name="Kim M.K."/>
        </authorList>
    </citation>
    <scope>NUCLEOTIDE SEQUENCE</scope>
    <source>
        <strain evidence="3">BT702</strain>
    </source>
</reference>
<dbReference type="InterPro" id="IPR012338">
    <property type="entry name" value="Beta-lactam/transpept-like"/>
</dbReference>
<evidence type="ECO:0000313" key="4">
    <source>
        <dbReference type="Proteomes" id="UP000598820"/>
    </source>
</evidence>
<protein>
    <submittedName>
        <fullName evidence="3">Beta-lactamase family protein</fullName>
    </submittedName>
</protein>
<dbReference type="SUPFAM" id="SSF56601">
    <property type="entry name" value="beta-lactamase/transpeptidase-like"/>
    <property type="match status" value="1"/>
</dbReference>
<proteinExistence type="predicted"/>
<evidence type="ECO:0000313" key="3">
    <source>
        <dbReference type="EMBL" id="MBD2702839.1"/>
    </source>
</evidence>
<dbReference type="PANTHER" id="PTHR46825">
    <property type="entry name" value="D-ALANYL-D-ALANINE-CARBOXYPEPTIDASE/ENDOPEPTIDASE AMPH"/>
    <property type="match status" value="1"/>
</dbReference>
<dbReference type="PANTHER" id="PTHR46825:SF9">
    <property type="entry name" value="BETA-LACTAMASE-RELATED DOMAIN-CONTAINING PROTEIN"/>
    <property type="match status" value="1"/>
</dbReference>
<feature type="domain" description="Beta-lactamase-related" evidence="2">
    <location>
        <begin position="43"/>
        <end position="342"/>
    </location>
</feature>
<comment type="caution">
    <text evidence="3">The sequence shown here is derived from an EMBL/GenBank/DDBJ whole genome shotgun (WGS) entry which is preliminary data.</text>
</comment>
<evidence type="ECO:0000256" key="1">
    <source>
        <dbReference type="SAM" id="SignalP"/>
    </source>
</evidence>
<dbReference type="InterPro" id="IPR001466">
    <property type="entry name" value="Beta-lactam-related"/>
</dbReference>
<organism evidence="3 4">
    <name type="scientific">Spirosoma profusum</name>
    <dbReference type="NCBI Taxonomy" id="2771354"/>
    <lineage>
        <taxon>Bacteria</taxon>
        <taxon>Pseudomonadati</taxon>
        <taxon>Bacteroidota</taxon>
        <taxon>Cytophagia</taxon>
        <taxon>Cytophagales</taxon>
        <taxon>Cytophagaceae</taxon>
        <taxon>Spirosoma</taxon>
    </lineage>
</organism>
<dbReference type="Gene3D" id="3.40.710.10">
    <property type="entry name" value="DD-peptidase/beta-lactamase superfamily"/>
    <property type="match status" value="1"/>
</dbReference>
<dbReference type="EMBL" id="JACWZY010000017">
    <property type="protein sequence ID" value="MBD2702839.1"/>
    <property type="molecule type" value="Genomic_DNA"/>
</dbReference>
<dbReference type="Pfam" id="PF00144">
    <property type="entry name" value="Beta-lactamase"/>
    <property type="match status" value="1"/>
</dbReference>
<gene>
    <name evidence="3" type="ORF">IC229_19485</name>
</gene>